<dbReference type="Gene3D" id="3.30.1310.10">
    <property type="entry name" value="Nucleoid-associated protein YbaB-like domain"/>
    <property type="match status" value="1"/>
</dbReference>
<dbReference type="SUPFAM" id="SSF82607">
    <property type="entry name" value="YbaB-like"/>
    <property type="match status" value="1"/>
</dbReference>
<accession>A0ABW6W1U5</accession>
<comment type="caution">
    <text evidence="1">The sequence shown here is derived from an EMBL/GenBank/DDBJ whole genome shotgun (WGS) entry which is preliminary data.</text>
</comment>
<organism evidence="1 2">
    <name type="scientific">Micromonospora parva</name>
    <dbReference type="NCBI Taxonomy" id="1464048"/>
    <lineage>
        <taxon>Bacteria</taxon>
        <taxon>Bacillati</taxon>
        <taxon>Actinomycetota</taxon>
        <taxon>Actinomycetes</taxon>
        <taxon>Micromonosporales</taxon>
        <taxon>Micromonosporaceae</taxon>
        <taxon>Micromonospora</taxon>
    </lineage>
</organism>
<evidence type="ECO:0000313" key="1">
    <source>
        <dbReference type="EMBL" id="MFF5202768.1"/>
    </source>
</evidence>
<keyword evidence="2" id="KW-1185">Reference proteome</keyword>
<dbReference type="InterPro" id="IPR036894">
    <property type="entry name" value="YbaB-like_sf"/>
</dbReference>
<name>A0ABW6W1U5_9ACTN</name>
<reference evidence="1 2" key="1">
    <citation type="submission" date="2024-10" db="EMBL/GenBank/DDBJ databases">
        <title>The Natural Products Discovery Center: Release of the First 8490 Sequenced Strains for Exploring Actinobacteria Biosynthetic Diversity.</title>
        <authorList>
            <person name="Kalkreuter E."/>
            <person name="Kautsar S.A."/>
            <person name="Yang D."/>
            <person name="Bader C.D."/>
            <person name="Teijaro C.N."/>
            <person name="Fluegel L."/>
            <person name="Davis C.M."/>
            <person name="Simpson J.R."/>
            <person name="Lauterbach L."/>
            <person name="Steele A.D."/>
            <person name="Gui C."/>
            <person name="Meng S."/>
            <person name="Li G."/>
            <person name="Viehrig K."/>
            <person name="Ye F."/>
            <person name="Su P."/>
            <person name="Kiefer A.F."/>
            <person name="Nichols A."/>
            <person name="Cepeda A.J."/>
            <person name="Yan W."/>
            <person name="Fan B."/>
            <person name="Jiang Y."/>
            <person name="Adhikari A."/>
            <person name="Zheng C.-J."/>
            <person name="Schuster L."/>
            <person name="Cowan T.M."/>
            <person name="Smanski M.J."/>
            <person name="Chevrette M.G."/>
            <person name="De Carvalho L.P.S."/>
            <person name="Shen B."/>
        </authorList>
    </citation>
    <scope>NUCLEOTIDE SEQUENCE [LARGE SCALE GENOMIC DNA]</scope>
    <source>
        <strain evidence="1 2">NPDC000140</strain>
    </source>
</reference>
<gene>
    <name evidence="1" type="ORF">ACFY3B_24485</name>
</gene>
<evidence type="ECO:0000313" key="2">
    <source>
        <dbReference type="Proteomes" id="UP001602287"/>
    </source>
</evidence>
<dbReference type="Proteomes" id="UP001602287">
    <property type="component" value="Unassembled WGS sequence"/>
</dbReference>
<dbReference type="InterPro" id="IPR004401">
    <property type="entry name" value="YbaB/EbfC"/>
</dbReference>
<proteinExistence type="predicted"/>
<dbReference type="Pfam" id="PF02575">
    <property type="entry name" value="YbaB_DNA_bd"/>
    <property type="match status" value="1"/>
</dbReference>
<sequence>MTGDAEAIAAAAREAQRQGYTEASLRQVQSRVNELNERVASLREESVSASDGTGTVTVRVTGDGEVAGVYISPQAIRDLDADALGNACVEAVREAQTRLAAVLGERLQEITGNDGVDQAVSLRQALDEFRTAAGRAS</sequence>
<protein>
    <submittedName>
        <fullName evidence="1">YbaB/EbfC family nucleoid-associated protein</fullName>
    </submittedName>
</protein>
<dbReference type="RefSeq" id="WP_167337285.1">
    <property type="nucleotide sequence ID" value="NZ_JBEZDH010000003.1"/>
</dbReference>
<dbReference type="EMBL" id="JBIAZM010000010">
    <property type="protein sequence ID" value="MFF5202768.1"/>
    <property type="molecule type" value="Genomic_DNA"/>
</dbReference>
<dbReference type="GeneID" id="95369321"/>